<gene>
    <name evidence="3" type="ORF">O9Z63_18585</name>
</gene>
<evidence type="ECO:0000313" key="4">
    <source>
        <dbReference type="Proteomes" id="UP001211872"/>
    </source>
</evidence>
<dbReference type="Pfam" id="PF12412">
    <property type="entry name" value="DUF3667"/>
    <property type="match status" value="1"/>
</dbReference>
<feature type="transmembrane region" description="Helical" evidence="2">
    <location>
        <begin position="259"/>
        <end position="278"/>
    </location>
</feature>
<organism evidence="3 4">
    <name type="scientific">Hymenobacter yonginensis</name>
    <dbReference type="NCBI Taxonomy" id="748197"/>
    <lineage>
        <taxon>Bacteria</taxon>
        <taxon>Pseudomonadati</taxon>
        <taxon>Bacteroidota</taxon>
        <taxon>Cytophagia</taxon>
        <taxon>Cytophagales</taxon>
        <taxon>Hymenobacteraceae</taxon>
        <taxon>Hymenobacter</taxon>
    </lineage>
</organism>
<keyword evidence="2" id="KW-0472">Membrane</keyword>
<proteinExistence type="predicted"/>
<name>A0ABY7PNQ8_9BACT</name>
<reference evidence="3 4" key="1">
    <citation type="journal article" date="2011" name="Int. J. Syst. Evol. Microbiol.">
        <title>Hymenobacter yonginensis sp. nov., isolated from a mesotrophic artificial lake.</title>
        <authorList>
            <person name="Joung Y."/>
            <person name="Cho S.H."/>
            <person name="Kim H."/>
            <person name="Kim S.B."/>
            <person name="Joh K."/>
        </authorList>
    </citation>
    <scope>NUCLEOTIDE SEQUENCE [LARGE SCALE GENOMIC DNA]</scope>
    <source>
        <strain evidence="3 4">KCTC 22745</strain>
    </source>
</reference>
<feature type="transmembrane region" description="Helical" evidence="2">
    <location>
        <begin position="325"/>
        <end position="342"/>
    </location>
</feature>
<keyword evidence="4" id="KW-1185">Reference proteome</keyword>
<feature type="transmembrane region" description="Helical" evidence="2">
    <location>
        <begin position="290"/>
        <end position="313"/>
    </location>
</feature>
<dbReference type="InterPro" id="IPR022134">
    <property type="entry name" value="DUF3667"/>
</dbReference>
<protein>
    <submittedName>
        <fullName evidence="3">DUF3667 domain-containing protein</fullName>
    </submittedName>
</protein>
<keyword evidence="2" id="KW-1133">Transmembrane helix</keyword>
<evidence type="ECO:0000256" key="2">
    <source>
        <dbReference type="SAM" id="Phobius"/>
    </source>
</evidence>
<feature type="region of interest" description="Disordered" evidence="1">
    <location>
        <begin position="167"/>
        <end position="193"/>
    </location>
</feature>
<dbReference type="RefSeq" id="WP_270126881.1">
    <property type="nucleotide sequence ID" value="NZ_CP115396.1"/>
</dbReference>
<accession>A0ABY7PNQ8</accession>
<evidence type="ECO:0000256" key="1">
    <source>
        <dbReference type="SAM" id="MobiDB-lite"/>
    </source>
</evidence>
<feature type="transmembrane region" description="Helical" evidence="2">
    <location>
        <begin position="354"/>
        <end position="378"/>
    </location>
</feature>
<dbReference type="Proteomes" id="UP001211872">
    <property type="component" value="Chromosome"/>
</dbReference>
<evidence type="ECO:0000313" key="3">
    <source>
        <dbReference type="EMBL" id="WBO84361.1"/>
    </source>
</evidence>
<keyword evidence="2" id="KW-0812">Transmembrane</keyword>
<sequence>MAHHATHLPACANCGYSFPADTPAEFCPRCGQQNHEVNISFGHLVEETLEGLFHFDGKVFRTAGLLLFRPGVLTRRFLEGRRMPYVPPVRLYVFLSFVFFLLLSSVTKPEHGRERPVQLFARQAATLTETANDPARQQELQLLRDIAQAQSPARSDSLQRLFTDLMQQRQKAGRPPQALTQATTDSTTRRSASDGLNLSVMGVKLPEEEVAKLPDDITQAQVDSVLRSKGAVPGFWNRLGVKRAVRWHHVTSEEAMHQILRGLSLLIFLIMPLAALLLKGAYFRQRRHYISHLIFTVHIHCFLFVYFAVALLLSKLSFMAWAQDYVLLIPGIYFLLSLRNFYQQSWPKTVLKSLLLGLSYGFTLALALTLVALGGLIMF</sequence>
<dbReference type="EMBL" id="CP115396">
    <property type="protein sequence ID" value="WBO84361.1"/>
    <property type="molecule type" value="Genomic_DNA"/>
</dbReference>